<reference evidence="2" key="2">
    <citation type="journal article" date="2021" name="Genome Biol. Evol.">
        <title>Developing a high-quality reference genome for a parasitic bivalve with doubly uniparental inheritance (Bivalvia: Unionida).</title>
        <authorList>
            <person name="Smith C.H."/>
        </authorList>
    </citation>
    <scope>NUCLEOTIDE SEQUENCE</scope>
    <source>
        <strain evidence="2">CHS0354</strain>
        <tissue evidence="2">Mantle</tissue>
    </source>
</reference>
<keyword evidence="3" id="KW-1185">Reference proteome</keyword>
<feature type="region of interest" description="Disordered" evidence="1">
    <location>
        <begin position="198"/>
        <end position="221"/>
    </location>
</feature>
<organism evidence="2 3">
    <name type="scientific">Potamilus streckersoni</name>
    <dbReference type="NCBI Taxonomy" id="2493646"/>
    <lineage>
        <taxon>Eukaryota</taxon>
        <taxon>Metazoa</taxon>
        <taxon>Spiralia</taxon>
        <taxon>Lophotrochozoa</taxon>
        <taxon>Mollusca</taxon>
        <taxon>Bivalvia</taxon>
        <taxon>Autobranchia</taxon>
        <taxon>Heteroconchia</taxon>
        <taxon>Palaeoheterodonta</taxon>
        <taxon>Unionida</taxon>
        <taxon>Unionoidea</taxon>
        <taxon>Unionidae</taxon>
        <taxon>Ambleminae</taxon>
        <taxon>Lampsilini</taxon>
        <taxon>Potamilus</taxon>
    </lineage>
</organism>
<reference evidence="2" key="3">
    <citation type="submission" date="2023-05" db="EMBL/GenBank/DDBJ databases">
        <authorList>
            <person name="Smith C.H."/>
        </authorList>
    </citation>
    <scope>NUCLEOTIDE SEQUENCE</scope>
    <source>
        <strain evidence="2">CHS0354</strain>
        <tissue evidence="2">Mantle</tissue>
    </source>
</reference>
<name>A0AAE0RVV7_9BIVA</name>
<dbReference type="EMBL" id="JAEAOA010000816">
    <property type="protein sequence ID" value="KAK3580632.1"/>
    <property type="molecule type" value="Genomic_DNA"/>
</dbReference>
<proteinExistence type="predicted"/>
<gene>
    <name evidence="2" type="ORF">CHS0354_013393</name>
</gene>
<dbReference type="Proteomes" id="UP001195483">
    <property type="component" value="Unassembled WGS sequence"/>
</dbReference>
<evidence type="ECO:0000313" key="3">
    <source>
        <dbReference type="Proteomes" id="UP001195483"/>
    </source>
</evidence>
<feature type="compositionally biased region" description="Polar residues" evidence="1">
    <location>
        <begin position="1"/>
        <end position="13"/>
    </location>
</feature>
<sequence>MALHRTPTTSRQPSELALHLQLEEGGKRTSKMKRDKERVFSRLYSRSDGSLERTARSSRFFSSPTSSGDDVSLPSIRSGTGASTYRGGRKKQLDLPAEFRTPGPGDYRIASTIGKSPGASFKGNRDRSFGNAKSSNAVFLLPRLVNDTPSPGQYEVRSDIGSGLKSTFPRSKRDSRFIGDKNSNAGFIVNRAIDANPAPNKYKQRSTIGVDPHDPVSPRSNALSFSRAQRESNFPGALNARFLLPKVIPKYPAPSSYQSGASSFASSYLTRGSTFSHASRNARFSGDYRAKFLLLS</sequence>
<protein>
    <submittedName>
        <fullName evidence="2">Uncharacterized protein</fullName>
    </submittedName>
</protein>
<comment type="caution">
    <text evidence="2">The sequence shown here is derived from an EMBL/GenBank/DDBJ whole genome shotgun (WGS) entry which is preliminary data.</text>
</comment>
<feature type="compositionally biased region" description="Low complexity" evidence="1">
    <location>
        <begin position="57"/>
        <end position="67"/>
    </location>
</feature>
<evidence type="ECO:0000313" key="2">
    <source>
        <dbReference type="EMBL" id="KAK3580632.1"/>
    </source>
</evidence>
<dbReference type="AlphaFoldDB" id="A0AAE0RVV7"/>
<reference evidence="2" key="1">
    <citation type="journal article" date="2021" name="Genome Biol. Evol.">
        <title>A High-Quality Reference Genome for a Parasitic Bivalve with Doubly Uniparental Inheritance (Bivalvia: Unionida).</title>
        <authorList>
            <person name="Smith C.H."/>
        </authorList>
    </citation>
    <scope>NUCLEOTIDE SEQUENCE</scope>
    <source>
        <strain evidence="2">CHS0354</strain>
    </source>
</reference>
<evidence type="ECO:0000256" key="1">
    <source>
        <dbReference type="SAM" id="MobiDB-lite"/>
    </source>
</evidence>
<feature type="compositionally biased region" description="Basic and acidic residues" evidence="1">
    <location>
        <begin position="21"/>
        <end position="40"/>
    </location>
</feature>
<feature type="region of interest" description="Disordered" evidence="1">
    <location>
        <begin position="1"/>
        <end position="126"/>
    </location>
</feature>
<accession>A0AAE0RVV7</accession>